<keyword evidence="8" id="KW-0131">Cell cycle</keyword>
<dbReference type="EMBL" id="QXFU01001470">
    <property type="protein sequence ID" value="KAE9001755.1"/>
    <property type="molecule type" value="Genomic_DNA"/>
</dbReference>
<proteinExistence type="inferred from homology"/>
<dbReference type="SUPFAM" id="SSF140612">
    <property type="entry name" value="EB1 dimerisation domain-like"/>
    <property type="match status" value="1"/>
</dbReference>
<dbReference type="GO" id="GO:0005874">
    <property type="term" value="C:microtubule"/>
    <property type="evidence" value="ECO:0007669"/>
    <property type="project" value="UniProtKB-KW"/>
</dbReference>
<evidence type="ECO:0008006" key="16">
    <source>
        <dbReference type="Google" id="ProtNLM"/>
    </source>
</evidence>
<dbReference type="AlphaFoldDB" id="A0A6A3KAQ6"/>
<dbReference type="OrthoDB" id="2119228at2759"/>
<dbReference type="FunFam" id="1.10.418.10:FF:000028">
    <property type="entry name" value="RP/EB family microtubule-associated protein"/>
    <property type="match status" value="1"/>
</dbReference>
<comment type="similarity">
    <text evidence="2">Belongs to the MAPRE family.</text>
</comment>
<dbReference type="InterPro" id="IPR001715">
    <property type="entry name" value="CH_dom"/>
</dbReference>
<evidence type="ECO:0000313" key="14">
    <source>
        <dbReference type="Proteomes" id="UP000429607"/>
    </source>
</evidence>
<sequence length="303" mass="33565">MDIHSFAVEKGRHPTMRLPLEAFLKPGRCADMSSISTTAGASFVGRTELLTWLNTLCATRLTRVEQLCSGAVACQVLDALFPGRVPMRKVNRAATHEHEFVRNFKLLQQVLAALGVSKVVPVDRLVRGRYQDNLEFLQWLKELYDGHAAAVAGRHYDAAARREKGRGGAEFNRLMGHEVKTPRKAAAGTTRCRRTSRLCSGDDAVAVDYAAMLEKKMAGLKIQSETAAAEQEELAGQVQALMQELECVSAERDFYVKKLEAIEELVHNVELAKTNNAQTNMLGLSILDVLYATVEDEQAFEPF</sequence>
<evidence type="ECO:0000313" key="12">
    <source>
        <dbReference type="EMBL" id="KAE8964907.1"/>
    </source>
</evidence>
<keyword evidence="3" id="KW-0963">Cytoplasm</keyword>
<evidence type="ECO:0000256" key="6">
    <source>
        <dbReference type="ARBA" id="ARBA00022776"/>
    </source>
</evidence>
<keyword evidence="4" id="KW-0132">Cell division</keyword>
<gene>
    <name evidence="12" type="ORF">PR001_g28896</name>
    <name evidence="13" type="ORF">PR002_g17824</name>
</gene>
<evidence type="ECO:0000256" key="2">
    <source>
        <dbReference type="ARBA" id="ARBA00010729"/>
    </source>
</evidence>
<dbReference type="Gene3D" id="1.10.418.10">
    <property type="entry name" value="Calponin-like domain"/>
    <property type="match status" value="1"/>
</dbReference>
<evidence type="ECO:0000259" key="11">
    <source>
        <dbReference type="PROSITE" id="PS51230"/>
    </source>
</evidence>
<dbReference type="GO" id="GO:0008017">
    <property type="term" value="F:microtubule binding"/>
    <property type="evidence" value="ECO:0007669"/>
    <property type="project" value="InterPro"/>
</dbReference>
<dbReference type="SUPFAM" id="SSF47576">
    <property type="entry name" value="Calponin-homology domain, CH-domain"/>
    <property type="match status" value="1"/>
</dbReference>
<evidence type="ECO:0000313" key="15">
    <source>
        <dbReference type="Proteomes" id="UP000435112"/>
    </source>
</evidence>
<evidence type="ECO:0000256" key="4">
    <source>
        <dbReference type="ARBA" id="ARBA00022618"/>
    </source>
</evidence>
<keyword evidence="7" id="KW-0206">Cytoskeleton</keyword>
<evidence type="ECO:0000256" key="1">
    <source>
        <dbReference type="ARBA" id="ARBA00004245"/>
    </source>
</evidence>
<evidence type="ECO:0000256" key="7">
    <source>
        <dbReference type="ARBA" id="ARBA00023212"/>
    </source>
</evidence>
<dbReference type="InterPro" id="IPR036872">
    <property type="entry name" value="CH_dom_sf"/>
</dbReference>
<keyword evidence="5 9" id="KW-0493">Microtubule</keyword>
<evidence type="ECO:0000313" key="13">
    <source>
        <dbReference type="EMBL" id="KAE9001755.1"/>
    </source>
</evidence>
<accession>A0A6A3KAQ6</accession>
<comment type="subcellular location">
    <subcellularLocation>
        <location evidence="1">Cytoplasm</location>
        <location evidence="1">Cytoskeleton</location>
    </subcellularLocation>
</comment>
<comment type="caution">
    <text evidence="13">The sequence shown here is derived from an EMBL/GenBank/DDBJ whole genome shotgun (WGS) entry which is preliminary data.</text>
</comment>
<dbReference type="Proteomes" id="UP000435112">
    <property type="component" value="Unassembled WGS sequence"/>
</dbReference>
<keyword evidence="6" id="KW-0498">Mitosis</keyword>
<dbReference type="PROSITE" id="PS50021">
    <property type="entry name" value="CH"/>
    <property type="match status" value="1"/>
</dbReference>
<evidence type="ECO:0000256" key="9">
    <source>
        <dbReference type="PROSITE-ProRule" id="PRU00576"/>
    </source>
</evidence>
<dbReference type="Gene3D" id="1.20.5.1430">
    <property type="match status" value="1"/>
</dbReference>
<dbReference type="InterPro" id="IPR027328">
    <property type="entry name" value="MAPRE"/>
</dbReference>
<evidence type="ECO:0000256" key="5">
    <source>
        <dbReference type="ARBA" id="ARBA00022701"/>
    </source>
</evidence>
<dbReference type="InterPro" id="IPR004953">
    <property type="entry name" value="EB1_C"/>
</dbReference>
<evidence type="ECO:0000256" key="8">
    <source>
        <dbReference type="ARBA" id="ARBA00023306"/>
    </source>
</evidence>
<dbReference type="Proteomes" id="UP000429607">
    <property type="component" value="Unassembled WGS sequence"/>
</dbReference>
<reference evidence="14 15" key="1">
    <citation type="submission" date="2018-09" db="EMBL/GenBank/DDBJ databases">
        <title>Genomic investigation of the strawberry pathogen Phytophthora fragariae indicates pathogenicity is determined by transcriptional variation in three key races.</title>
        <authorList>
            <person name="Adams T.M."/>
            <person name="Armitage A.D."/>
            <person name="Sobczyk M.K."/>
            <person name="Bates H.J."/>
            <person name="Dunwell J.M."/>
            <person name="Nellist C.F."/>
            <person name="Harrison R.J."/>
        </authorList>
    </citation>
    <scope>NUCLEOTIDE SEQUENCE [LARGE SCALE GENOMIC DNA]</scope>
    <source>
        <strain evidence="12 14">SCRP249</strain>
        <strain evidence="13 15">SCRP324</strain>
    </source>
</reference>
<organism evidence="13 15">
    <name type="scientific">Phytophthora rubi</name>
    <dbReference type="NCBI Taxonomy" id="129364"/>
    <lineage>
        <taxon>Eukaryota</taxon>
        <taxon>Sar</taxon>
        <taxon>Stramenopiles</taxon>
        <taxon>Oomycota</taxon>
        <taxon>Peronosporomycetes</taxon>
        <taxon>Peronosporales</taxon>
        <taxon>Peronosporaceae</taxon>
        <taxon>Phytophthora</taxon>
    </lineage>
</organism>
<dbReference type="PROSITE" id="PS51230">
    <property type="entry name" value="EB1_C"/>
    <property type="match status" value="1"/>
</dbReference>
<dbReference type="Pfam" id="PF00307">
    <property type="entry name" value="CH"/>
    <property type="match status" value="1"/>
</dbReference>
<feature type="domain" description="Calponin-homology (CH)" evidence="10">
    <location>
        <begin position="43"/>
        <end position="145"/>
    </location>
</feature>
<dbReference type="InterPro" id="IPR036133">
    <property type="entry name" value="EB1_C_sf"/>
</dbReference>
<protein>
    <recommendedName>
        <fullName evidence="16">Calponin-homology (CH) domain-containing protein</fullName>
    </recommendedName>
</protein>
<dbReference type="EMBL" id="QXFV01005448">
    <property type="protein sequence ID" value="KAE8964907.1"/>
    <property type="molecule type" value="Genomic_DNA"/>
</dbReference>
<dbReference type="GO" id="GO:0051301">
    <property type="term" value="P:cell division"/>
    <property type="evidence" value="ECO:0007669"/>
    <property type="project" value="UniProtKB-KW"/>
</dbReference>
<dbReference type="PANTHER" id="PTHR10623">
    <property type="entry name" value="MICROTUBULE-ASSOCIATED PROTEIN RP/EB FAMILY MEMBER"/>
    <property type="match status" value="1"/>
</dbReference>
<evidence type="ECO:0000259" key="10">
    <source>
        <dbReference type="PROSITE" id="PS50021"/>
    </source>
</evidence>
<feature type="domain" description="EB1 C-terminal" evidence="11">
    <location>
        <begin position="223"/>
        <end position="299"/>
    </location>
</feature>
<evidence type="ECO:0000256" key="3">
    <source>
        <dbReference type="ARBA" id="ARBA00022490"/>
    </source>
</evidence>
<name>A0A6A3KAQ6_9STRA</name>